<accession>A0A6S7BN05</accession>
<organism evidence="1 2">
    <name type="scientific">Paraburkholderia ultramafica</name>
    <dbReference type="NCBI Taxonomy" id="1544867"/>
    <lineage>
        <taxon>Bacteria</taxon>
        <taxon>Pseudomonadati</taxon>
        <taxon>Pseudomonadota</taxon>
        <taxon>Betaproteobacteria</taxon>
        <taxon>Burkholderiales</taxon>
        <taxon>Burkholderiaceae</taxon>
        <taxon>Paraburkholderia</taxon>
    </lineage>
</organism>
<keyword evidence="2" id="KW-1185">Reference proteome</keyword>
<sequence length="57" mass="6013">MPCSVGVAEEKQRAAAGRPLDLNADTAGFAGSRTMYQSHASPILANWADQLLDLPAQ</sequence>
<protein>
    <submittedName>
        <fullName evidence="1">Uncharacterized protein</fullName>
    </submittedName>
</protein>
<dbReference type="AlphaFoldDB" id="A0A6S7BN05"/>
<evidence type="ECO:0000313" key="1">
    <source>
        <dbReference type="EMBL" id="CAB3806355.1"/>
    </source>
</evidence>
<reference evidence="1 2" key="1">
    <citation type="submission" date="2020-04" db="EMBL/GenBank/DDBJ databases">
        <authorList>
            <person name="De Canck E."/>
        </authorList>
    </citation>
    <scope>NUCLEOTIDE SEQUENCE [LARGE SCALE GENOMIC DNA]</scope>
    <source>
        <strain evidence="1 2">LMG 28614</strain>
    </source>
</reference>
<name>A0A6S7BN05_9BURK</name>
<evidence type="ECO:0000313" key="2">
    <source>
        <dbReference type="Proteomes" id="UP000494365"/>
    </source>
</evidence>
<gene>
    <name evidence="1" type="ORF">LMG28614_06377</name>
</gene>
<dbReference type="EMBL" id="CADIKK010000045">
    <property type="protein sequence ID" value="CAB3806355.1"/>
    <property type="molecule type" value="Genomic_DNA"/>
</dbReference>
<dbReference type="Proteomes" id="UP000494365">
    <property type="component" value="Unassembled WGS sequence"/>
</dbReference>
<proteinExistence type="predicted"/>